<feature type="compositionally biased region" description="Basic and acidic residues" evidence="1">
    <location>
        <begin position="533"/>
        <end position="542"/>
    </location>
</feature>
<feature type="compositionally biased region" description="Polar residues" evidence="1">
    <location>
        <begin position="345"/>
        <end position="359"/>
    </location>
</feature>
<accession>A0A507QP51</accession>
<sequence length="657" mass="72417">MSRRQVKAIFVDPRTSRRKAHHQDVRSLFPSESPKLFLNPASFDDFGSSLVSEREYDSDAQFVSTPKHAAQGSPRPVTTSGRTLSSSGRDYNKMGLNNTTEPLRFFPTPDIGGLSDKDGGFFNAGKELPGSDFVFSKLHDSQTQNIPTLDGKGKVIDLPRPASPIGSAMDGSRYNRISGETISLPDWQQAFFAPSEGAVGTLRPLANNNLNSSNGQQPTLPQQNHQLTLAHRSTGGQLAQPGSLDMLNEHISDIIVEKRRHSVKHPGPIGSIAARLASAESSDSPTEYIPELIIEKRRRQTSIPGVRSIHLCDLDISRVLASSSSITPPNLSQTQSFDENRREYTPSSRSISDQDGSQAWQKSAEKIEMPTRMVSQREYVSSIYSRSTWSASASIDSMRPHPSGFGSIIYEQTEPEKRSSAMTPAIQSSVASSRNSDSEEEKGAIITTKEPQKSKFTEHFDLDYQTPLEVVFPYAPRKISIGWMSGGRRLGYGYTMVGTDEDDERSSPKDSYSLAESERDHAPNELSTEDEFQEHAEKRHTGQQEQIPTLGGTSTHVHDIDYHAYQRRWSGATTLLRKIKAPGQVSSQPREQSEVIMIRRHATDDSSKRELGSSAESSLSNVHCSTLKSDTSEIENIDGGKRRASAAQGEIHTAVVI</sequence>
<feature type="region of interest" description="Disordered" evidence="1">
    <location>
        <begin position="144"/>
        <end position="171"/>
    </location>
</feature>
<feature type="region of interest" description="Disordered" evidence="1">
    <location>
        <begin position="57"/>
        <end position="104"/>
    </location>
</feature>
<dbReference type="EMBL" id="VIFY01000155">
    <property type="protein sequence ID" value="TQB69401.1"/>
    <property type="molecule type" value="Genomic_DNA"/>
</dbReference>
<feature type="region of interest" description="Disordered" evidence="1">
    <location>
        <begin position="324"/>
        <end position="359"/>
    </location>
</feature>
<feature type="compositionally biased region" description="Basic and acidic residues" evidence="1">
    <location>
        <begin position="601"/>
        <end position="611"/>
    </location>
</feature>
<dbReference type="AlphaFoldDB" id="A0A507QP51"/>
<organism evidence="2 3">
    <name type="scientific">Monascus purpureus</name>
    <name type="common">Red mold</name>
    <name type="synonym">Monascus anka</name>
    <dbReference type="NCBI Taxonomy" id="5098"/>
    <lineage>
        <taxon>Eukaryota</taxon>
        <taxon>Fungi</taxon>
        <taxon>Dikarya</taxon>
        <taxon>Ascomycota</taxon>
        <taxon>Pezizomycotina</taxon>
        <taxon>Eurotiomycetes</taxon>
        <taxon>Eurotiomycetidae</taxon>
        <taxon>Eurotiales</taxon>
        <taxon>Aspergillaceae</taxon>
        <taxon>Monascus</taxon>
    </lineage>
</organism>
<proteinExistence type="predicted"/>
<comment type="caution">
    <text evidence="2">The sequence shown here is derived from an EMBL/GenBank/DDBJ whole genome shotgun (WGS) entry which is preliminary data.</text>
</comment>
<keyword evidence="3" id="KW-1185">Reference proteome</keyword>
<feature type="region of interest" description="Disordered" evidence="1">
    <location>
        <begin position="417"/>
        <end position="450"/>
    </location>
</feature>
<evidence type="ECO:0000313" key="3">
    <source>
        <dbReference type="Proteomes" id="UP000319663"/>
    </source>
</evidence>
<gene>
    <name evidence="2" type="ORF">MPDQ_001900</name>
</gene>
<evidence type="ECO:0000313" key="2">
    <source>
        <dbReference type="EMBL" id="TQB69401.1"/>
    </source>
</evidence>
<feature type="region of interest" description="Disordered" evidence="1">
    <location>
        <begin position="600"/>
        <end position="624"/>
    </location>
</feature>
<feature type="region of interest" description="Disordered" evidence="1">
    <location>
        <begin position="1"/>
        <end position="27"/>
    </location>
</feature>
<feature type="region of interest" description="Disordered" evidence="1">
    <location>
        <begin position="497"/>
        <end position="555"/>
    </location>
</feature>
<reference evidence="2 3" key="1">
    <citation type="submission" date="2019-06" db="EMBL/GenBank/DDBJ databases">
        <title>Wine fermentation using esterase from Monascus purpureus.</title>
        <authorList>
            <person name="Geng C."/>
            <person name="Zhang Y."/>
        </authorList>
    </citation>
    <scope>NUCLEOTIDE SEQUENCE [LARGE SCALE GENOMIC DNA]</scope>
    <source>
        <strain evidence="2">HQ1</strain>
    </source>
</reference>
<feature type="compositionally biased region" description="Polar residues" evidence="1">
    <location>
        <begin position="420"/>
        <end position="435"/>
    </location>
</feature>
<feature type="compositionally biased region" description="Polar residues" evidence="1">
    <location>
        <begin position="324"/>
        <end position="337"/>
    </location>
</feature>
<feature type="compositionally biased region" description="Polar residues" evidence="1">
    <location>
        <begin position="614"/>
        <end position="624"/>
    </location>
</feature>
<feature type="compositionally biased region" description="Polar residues" evidence="1">
    <location>
        <begin position="543"/>
        <end position="555"/>
    </location>
</feature>
<dbReference type="Proteomes" id="UP000319663">
    <property type="component" value="Unassembled WGS sequence"/>
</dbReference>
<evidence type="ECO:0000256" key="1">
    <source>
        <dbReference type="SAM" id="MobiDB-lite"/>
    </source>
</evidence>
<protein>
    <submittedName>
        <fullName evidence="2">Uncharacterized protein</fullName>
    </submittedName>
</protein>
<feature type="compositionally biased region" description="Low complexity" evidence="1">
    <location>
        <begin position="78"/>
        <end position="89"/>
    </location>
</feature>
<name>A0A507QP51_MONPU</name>